<evidence type="ECO:0000313" key="1">
    <source>
        <dbReference type="EMBL" id="OXU18286.1"/>
    </source>
</evidence>
<proteinExistence type="predicted"/>
<reference evidence="1 2" key="1">
    <citation type="journal article" date="2017" name="Curr. Biol.">
        <title>The Evolution of Venom by Co-option of Single-Copy Genes.</title>
        <authorList>
            <person name="Martinson E.O."/>
            <person name="Mrinalini"/>
            <person name="Kelkar Y.D."/>
            <person name="Chang C.H."/>
            <person name="Werren J.H."/>
        </authorList>
    </citation>
    <scope>NUCLEOTIDE SEQUENCE [LARGE SCALE GENOMIC DNA]</scope>
    <source>
        <strain evidence="1 2">Alberta</strain>
        <tissue evidence="1">Whole body</tissue>
    </source>
</reference>
<dbReference type="EMBL" id="NNAY01004152">
    <property type="protein sequence ID" value="OXU18286.1"/>
    <property type="molecule type" value="Genomic_DNA"/>
</dbReference>
<comment type="caution">
    <text evidence="1">The sequence shown here is derived from an EMBL/GenBank/DDBJ whole genome shotgun (WGS) entry which is preliminary data.</text>
</comment>
<gene>
    <name evidence="1" type="ORF">TSAR_016925</name>
</gene>
<keyword evidence="2" id="KW-1185">Reference proteome</keyword>
<protein>
    <submittedName>
        <fullName evidence="1">Uncharacterized protein</fullName>
    </submittedName>
</protein>
<accession>A0A232EIV5</accession>
<name>A0A232EIV5_9HYME</name>
<organism evidence="1 2">
    <name type="scientific">Trichomalopsis sarcophagae</name>
    <dbReference type="NCBI Taxonomy" id="543379"/>
    <lineage>
        <taxon>Eukaryota</taxon>
        <taxon>Metazoa</taxon>
        <taxon>Ecdysozoa</taxon>
        <taxon>Arthropoda</taxon>
        <taxon>Hexapoda</taxon>
        <taxon>Insecta</taxon>
        <taxon>Pterygota</taxon>
        <taxon>Neoptera</taxon>
        <taxon>Endopterygota</taxon>
        <taxon>Hymenoptera</taxon>
        <taxon>Apocrita</taxon>
        <taxon>Proctotrupomorpha</taxon>
        <taxon>Chalcidoidea</taxon>
        <taxon>Pteromalidae</taxon>
        <taxon>Pteromalinae</taxon>
        <taxon>Trichomalopsis</taxon>
    </lineage>
</organism>
<dbReference type="AlphaFoldDB" id="A0A232EIV5"/>
<dbReference type="Proteomes" id="UP000215335">
    <property type="component" value="Unassembled WGS sequence"/>
</dbReference>
<sequence>MTLRIFKTILQLQLELLSKAPVSLEPSFSSEEIDLFLTCGQLLKEKHETKTNATHFVKNLKLIYLLEELQVLQKYGVYDLKTNI</sequence>
<evidence type="ECO:0000313" key="2">
    <source>
        <dbReference type="Proteomes" id="UP000215335"/>
    </source>
</evidence>